<keyword evidence="2" id="KW-0998">Cell outer membrane</keyword>
<dbReference type="RefSeq" id="WP_217778699.1">
    <property type="nucleotide sequence ID" value="NZ_JAHRWL010000002.1"/>
</dbReference>
<keyword evidence="2" id="KW-0812">Transmembrane</keyword>
<feature type="domain" description="TonB-dependent receptor-like beta-barrel" evidence="5">
    <location>
        <begin position="184"/>
        <end position="579"/>
    </location>
</feature>
<evidence type="ECO:0000256" key="3">
    <source>
        <dbReference type="RuleBase" id="RU003357"/>
    </source>
</evidence>
<evidence type="ECO:0000313" key="7">
    <source>
        <dbReference type="EMBL" id="MBV2360507.1"/>
    </source>
</evidence>
<dbReference type="EMBL" id="JAHRWL010000002">
    <property type="protein sequence ID" value="MBV2360507.1"/>
    <property type="molecule type" value="Genomic_DNA"/>
</dbReference>
<evidence type="ECO:0000259" key="5">
    <source>
        <dbReference type="Pfam" id="PF00593"/>
    </source>
</evidence>
<feature type="domain" description="TonB-dependent receptor plug" evidence="6">
    <location>
        <begin position="45"/>
        <end position="158"/>
    </location>
</feature>
<keyword evidence="1 4" id="KW-0732">Signal</keyword>
<protein>
    <submittedName>
        <fullName evidence="7">TonB-dependent receptor</fullName>
    </submittedName>
</protein>
<comment type="subcellular location">
    <subcellularLocation>
        <location evidence="2">Cell outer membrane</location>
        <topology evidence="2">Multi-pass membrane protein</topology>
    </subcellularLocation>
</comment>
<dbReference type="PROSITE" id="PS52016">
    <property type="entry name" value="TONB_DEPENDENT_REC_3"/>
    <property type="match status" value="1"/>
</dbReference>
<keyword evidence="7" id="KW-0675">Receptor</keyword>
<accession>A0ABS6N934</accession>
<dbReference type="Proteomes" id="UP001166293">
    <property type="component" value="Unassembled WGS sequence"/>
</dbReference>
<keyword evidence="8" id="KW-1185">Reference proteome</keyword>
<organism evidence="7 8">
    <name type="scientific">Thalassococcus arenae</name>
    <dbReference type="NCBI Taxonomy" id="2851652"/>
    <lineage>
        <taxon>Bacteria</taxon>
        <taxon>Pseudomonadati</taxon>
        <taxon>Pseudomonadota</taxon>
        <taxon>Alphaproteobacteria</taxon>
        <taxon>Rhodobacterales</taxon>
        <taxon>Roseobacteraceae</taxon>
        <taxon>Thalassococcus</taxon>
    </lineage>
</organism>
<gene>
    <name evidence="7" type="ORF">KUH32_12035</name>
</gene>
<sequence length="605" mass="65057">MTRFLSTASVLALTSLPVSAQGIAAEEIIQLEEITVFGNLNETPLKNTGANVAIVTSGDLARDATQSVSESLSRRAGVTFTNSGGAGGLSYGSPTNIRLRGLSEVYVPVLLNGIDISDPSGTQNSFNWSNILGTGITRAEVVKGTQSALYGSEAVAGVIGLTAAQAPEAGERAGLLELEVGSYGTRRATLNYGIAGERAGFAISASRATTDGFSAFSDGSDDDSFAGTQVSFDTYYDVTENIRVGLTGFSFNSDFDYDPANNTGTAKLTGLRAYLDAETGAVRHRLDVSRFRSKREFPLAFFDLFEGERDKFGYVGTWTASESLQVSYGADWTRETAQSFTEDETVTRGVFAEIQYRATPDLDLALSLRHDDHSEFGGFTSGRAALSYRMQSDLTLRASLANGFRAPSLNELFGPFGANPDLDPETSRSADIGIEKTYGNGSYVSATLFYTEVDDLIGYTTAYNQVEGTSVSKGVEIEGEWVATDRISVFGAFTFTDARDADGDPLQRVPRYALDLGINARLTDALSLSANVQRRADFAPTFGATGFTPQDVKDHTVVNAQADYTFNNGTTAYLRVENLFDEQYEVIPGYQTSDRAAYFGIRATF</sequence>
<dbReference type="Pfam" id="PF07715">
    <property type="entry name" value="Plug"/>
    <property type="match status" value="1"/>
</dbReference>
<feature type="chain" id="PRO_5046072141" evidence="4">
    <location>
        <begin position="21"/>
        <end position="605"/>
    </location>
</feature>
<evidence type="ECO:0000256" key="4">
    <source>
        <dbReference type="SAM" id="SignalP"/>
    </source>
</evidence>
<comment type="similarity">
    <text evidence="2 3">Belongs to the TonB-dependent receptor family.</text>
</comment>
<dbReference type="InterPro" id="IPR012910">
    <property type="entry name" value="Plug_dom"/>
</dbReference>
<dbReference type="PANTHER" id="PTHR30069:SF29">
    <property type="entry name" value="HEMOGLOBIN AND HEMOGLOBIN-HAPTOGLOBIN-BINDING PROTEIN 1-RELATED"/>
    <property type="match status" value="1"/>
</dbReference>
<evidence type="ECO:0000259" key="6">
    <source>
        <dbReference type="Pfam" id="PF07715"/>
    </source>
</evidence>
<name>A0ABS6N934_9RHOB</name>
<proteinExistence type="inferred from homology"/>
<dbReference type="Pfam" id="PF00593">
    <property type="entry name" value="TonB_dep_Rec_b-barrel"/>
    <property type="match status" value="1"/>
</dbReference>
<keyword evidence="2" id="KW-1134">Transmembrane beta strand</keyword>
<evidence type="ECO:0000313" key="8">
    <source>
        <dbReference type="Proteomes" id="UP001166293"/>
    </source>
</evidence>
<evidence type="ECO:0000256" key="2">
    <source>
        <dbReference type="PROSITE-ProRule" id="PRU01360"/>
    </source>
</evidence>
<evidence type="ECO:0000256" key="1">
    <source>
        <dbReference type="ARBA" id="ARBA00022729"/>
    </source>
</evidence>
<comment type="caution">
    <text evidence="7">The sequence shown here is derived from an EMBL/GenBank/DDBJ whole genome shotgun (WGS) entry which is preliminary data.</text>
</comment>
<dbReference type="CDD" id="cd01347">
    <property type="entry name" value="ligand_gated_channel"/>
    <property type="match status" value="1"/>
</dbReference>
<feature type="signal peptide" evidence="4">
    <location>
        <begin position="1"/>
        <end position="20"/>
    </location>
</feature>
<reference evidence="7" key="1">
    <citation type="submission" date="2021-06" db="EMBL/GenBank/DDBJ databases">
        <title>Thalassococcus sp. CAU 1522 isolated from sea sand, Republic of Korea.</title>
        <authorList>
            <person name="Kim W."/>
        </authorList>
    </citation>
    <scope>NUCLEOTIDE SEQUENCE</scope>
    <source>
        <strain evidence="7">CAU 1522</strain>
    </source>
</reference>
<keyword evidence="2 3" id="KW-0472">Membrane</keyword>
<keyword evidence="2" id="KW-0813">Transport</keyword>
<dbReference type="PANTHER" id="PTHR30069">
    <property type="entry name" value="TONB-DEPENDENT OUTER MEMBRANE RECEPTOR"/>
    <property type="match status" value="1"/>
</dbReference>
<keyword evidence="3" id="KW-0798">TonB box</keyword>
<dbReference type="InterPro" id="IPR000531">
    <property type="entry name" value="Beta-barrel_TonB"/>
</dbReference>
<dbReference type="InterPro" id="IPR039426">
    <property type="entry name" value="TonB-dep_rcpt-like"/>
</dbReference>